<dbReference type="InterPro" id="IPR006094">
    <property type="entry name" value="Oxid_FAD_bind_N"/>
</dbReference>
<dbReference type="RefSeq" id="WP_160587775.1">
    <property type="nucleotide sequence ID" value="NZ_BMHN01000001.1"/>
</dbReference>
<dbReference type="Gene3D" id="3.30.465.10">
    <property type="match status" value="1"/>
</dbReference>
<keyword evidence="3" id="KW-0560">Oxidoreductase</keyword>
<evidence type="ECO:0000256" key="1">
    <source>
        <dbReference type="ARBA" id="ARBA00022630"/>
    </source>
</evidence>
<dbReference type="InterPro" id="IPR036318">
    <property type="entry name" value="FAD-bd_PCMH-like_sf"/>
</dbReference>
<dbReference type="GO" id="GO:0016020">
    <property type="term" value="C:membrane"/>
    <property type="evidence" value="ECO:0007669"/>
    <property type="project" value="InterPro"/>
</dbReference>
<dbReference type="InterPro" id="IPR016169">
    <property type="entry name" value="FAD-bd_PCMH_sub2"/>
</dbReference>
<sequence length="446" mass="49157">MTQPSHSATWTNWSGALTCTPSRVIMAEDETAIADAITHASHDGATPIRVPGTGHSFTPIVITDGSLINIDRHAGIIDTDAATGRVRVKAGTKIADLGAPLLEAGLALANQGDINKQSIAGAVSTGTHGTGVTLGSVSSQVVGLKLVTAGGDVIEANADENRDVFDAGRVSIGALGVLSELTLQCVPAYTLSEMTGRMKAEAMFEQLDTLVRDNRHFEFFWFPFADDVLIKTLNITDEPARPARSAGSDFEDRVMTFCCELSRVFPFLRGPLQRFLTRNSGAEMLGAREFTGKAKIRHAYQAFPSERNVRFNEMEYAVPIEHGPDCVREIADHMRKNGGNFLFPLEYRTIKGDDMWLSPFYGRDSVTISLHQYARQPYRRLFDGAEAIFRAYGGRPHWGKLHTLTARELAPLYPRWDDFQAVRKRLDPEGVFLTPYLARLFGEDAY</sequence>
<keyword evidence="6" id="KW-1185">Reference proteome</keyword>
<evidence type="ECO:0000259" key="4">
    <source>
        <dbReference type="PROSITE" id="PS51387"/>
    </source>
</evidence>
<gene>
    <name evidence="5" type="ORF">GTQ45_09200</name>
</gene>
<dbReference type="Gene3D" id="3.30.43.10">
    <property type="entry name" value="Uridine Diphospho-n-acetylenolpyruvylglucosamine Reductase, domain 2"/>
    <property type="match status" value="1"/>
</dbReference>
<dbReference type="GO" id="GO:0071949">
    <property type="term" value="F:FAD binding"/>
    <property type="evidence" value="ECO:0007669"/>
    <property type="project" value="InterPro"/>
</dbReference>
<dbReference type="Pfam" id="PF01565">
    <property type="entry name" value="FAD_binding_4"/>
    <property type="match status" value="1"/>
</dbReference>
<name>A0A845QBR2_9HYPH</name>
<evidence type="ECO:0000313" key="6">
    <source>
        <dbReference type="Proteomes" id="UP000470384"/>
    </source>
</evidence>
<dbReference type="PANTHER" id="PTHR43762:SF1">
    <property type="entry name" value="D-ARABINONO-1,4-LACTONE OXIDASE"/>
    <property type="match status" value="1"/>
</dbReference>
<dbReference type="SUPFAM" id="SSF55103">
    <property type="entry name" value="FAD-linked oxidases, C-terminal domain"/>
    <property type="match status" value="1"/>
</dbReference>
<reference evidence="5 6" key="1">
    <citation type="journal article" date="2016" name="Int. J. Syst. Evol. Microbiol.">
        <title>Pyruvatibacter mobilis gen. nov., sp. nov., a marine bacterium from the culture broth of Picochlorum sp. 122.</title>
        <authorList>
            <person name="Wang G."/>
            <person name="Tang M."/>
            <person name="Wu H."/>
            <person name="Dai S."/>
            <person name="Li T."/>
            <person name="Chen C."/>
            <person name="He H."/>
            <person name="Fan J."/>
            <person name="Xiang W."/>
            <person name="Li X."/>
        </authorList>
    </citation>
    <scope>NUCLEOTIDE SEQUENCE [LARGE SCALE GENOMIC DNA]</scope>
    <source>
        <strain evidence="5 6">GYP-11</strain>
    </source>
</reference>
<dbReference type="NCBIfam" id="TIGR01679">
    <property type="entry name" value="bact_FAD_ox"/>
    <property type="match status" value="1"/>
</dbReference>
<comment type="caution">
    <text evidence="5">The sequence shown here is derived from an EMBL/GenBank/DDBJ whole genome shotgun (WGS) entry which is preliminary data.</text>
</comment>
<feature type="domain" description="FAD-binding PCMH-type" evidence="4">
    <location>
        <begin position="17"/>
        <end position="188"/>
    </location>
</feature>
<dbReference type="GeneID" id="300654614"/>
<dbReference type="PIRSF" id="PIRSF000136">
    <property type="entry name" value="LGO_GLO"/>
    <property type="match status" value="1"/>
</dbReference>
<dbReference type="GO" id="GO:0003885">
    <property type="term" value="F:D-arabinono-1,4-lactone oxidase activity"/>
    <property type="evidence" value="ECO:0007669"/>
    <property type="project" value="InterPro"/>
</dbReference>
<dbReference type="Pfam" id="PF04030">
    <property type="entry name" value="ALO"/>
    <property type="match status" value="1"/>
</dbReference>
<dbReference type="PANTHER" id="PTHR43762">
    <property type="entry name" value="L-GULONOLACTONE OXIDASE"/>
    <property type="match status" value="1"/>
</dbReference>
<dbReference type="OrthoDB" id="9800184at2"/>
<evidence type="ECO:0000256" key="2">
    <source>
        <dbReference type="ARBA" id="ARBA00022827"/>
    </source>
</evidence>
<evidence type="ECO:0000256" key="3">
    <source>
        <dbReference type="ARBA" id="ARBA00023002"/>
    </source>
</evidence>
<dbReference type="PROSITE" id="PS51387">
    <property type="entry name" value="FAD_PCMH"/>
    <property type="match status" value="1"/>
</dbReference>
<dbReference type="InterPro" id="IPR010031">
    <property type="entry name" value="FAD_lactone_oxidase-like"/>
</dbReference>
<dbReference type="InterPro" id="IPR016164">
    <property type="entry name" value="FAD-linked_Oxase-like_C"/>
</dbReference>
<dbReference type="InterPro" id="IPR016166">
    <property type="entry name" value="FAD-bd_PCMH"/>
</dbReference>
<organism evidence="5 6">
    <name type="scientific">Pyruvatibacter mobilis</name>
    <dbReference type="NCBI Taxonomy" id="1712261"/>
    <lineage>
        <taxon>Bacteria</taxon>
        <taxon>Pseudomonadati</taxon>
        <taxon>Pseudomonadota</taxon>
        <taxon>Alphaproteobacteria</taxon>
        <taxon>Hyphomicrobiales</taxon>
        <taxon>Parvibaculaceae</taxon>
        <taxon>Pyruvatibacter</taxon>
    </lineage>
</organism>
<dbReference type="Gene3D" id="1.10.45.10">
    <property type="entry name" value="Vanillyl-alcohol Oxidase, Chain A, domain 4"/>
    <property type="match status" value="1"/>
</dbReference>
<dbReference type="InterPro" id="IPR007173">
    <property type="entry name" value="ALO_C"/>
</dbReference>
<protein>
    <submittedName>
        <fullName evidence="5">FAD-binding protein</fullName>
    </submittedName>
</protein>
<evidence type="ECO:0000313" key="5">
    <source>
        <dbReference type="EMBL" id="NBG95907.1"/>
    </source>
</evidence>
<accession>A0A845QBR2</accession>
<dbReference type="Proteomes" id="UP000470384">
    <property type="component" value="Unassembled WGS sequence"/>
</dbReference>
<dbReference type="InterPro" id="IPR016167">
    <property type="entry name" value="FAD-bd_PCMH_sub1"/>
</dbReference>
<dbReference type="Gene3D" id="3.30.70.2520">
    <property type="match status" value="1"/>
</dbReference>
<dbReference type="SUPFAM" id="SSF56176">
    <property type="entry name" value="FAD-binding/transporter-associated domain-like"/>
    <property type="match status" value="1"/>
</dbReference>
<dbReference type="AlphaFoldDB" id="A0A845QBR2"/>
<keyword evidence="2" id="KW-0274">FAD</keyword>
<dbReference type="EMBL" id="WXYQ01000006">
    <property type="protein sequence ID" value="NBG95907.1"/>
    <property type="molecule type" value="Genomic_DNA"/>
</dbReference>
<keyword evidence="1" id="KW-0285">Flavoprotein</keyword>
<proteinExistence type="predicted"/>
<dbReference type="InterPro" id="IPR016171">
    <property type="entry name" value="Vanillyl_alc_oxidase_C-sub2"/>
</dbReference>